<dbReference type="Gene3D" id="3.80.10.10">
    <property type="entry name" value="Ribonuclease Inhibitor"/>
    <property type="match status" value="1"/>
</dbReference>
<feature type="compositionally biased region" description="Polar residues" evidence="1">
    <location>
        <begin position="155"/>
        <end position="179"/>
    </location>
</feature>
<proteinExistence type="predicted"/>
<evidence type="ECO:0008006" key="4">
    <source>
        <dbReference type="Google" id="ProtNLM"/>
    </source>
</evidence>
<keyword evidence="3" id="KW-1185">Reference proteome</keyword>
<evidence type="ECO:0000313" key="2">
    <source>
        <dbReference type="EMBL" id="KAL3757911.1"/>
    </source>
</evidence>
<dbReference type="EMBL" id="JALLBG020000247">
    <property type="protein sequence ID" value="KAL3757911.1"/>
    <property type="molecule type" value="Genomic_DNA"/>
</dbReference>
<dbReference type="PANTHER" id="PTHR13318:SF190">
    <property type="entry name" value="PARTNER OF PAIRED, ISOFORM B"/>
    <property type="match status" value="1"/>
</dbReference>
<protein>
    <recommendedName>
        <fullName evidence="4">RNI-like protein</fullName>
    </recommendedName>
</protein>
<dbReference type="AlphaFoldDB" id="A0ABD3M7E5"/>
<feature type="region of interest" description="Disordered" evidence="1">
    <location>
        <begin position="1"/>
        <end position="70"/>
    </location>
</feature>
<feature type="compositionally biased region" description="Basic and acidic residues" evidence="1">
    <location>
        <begin position="131"/>
        <end position="153"/>
    </location>
</feature>
<organism evidence="2 3">
    <name type="scientific">Discostella pseudostelligera</name>
    <dbReference type="NCBI Taxonomy" id="259834"/>
    <lineage>
        <taxon>Eukaryota</taxon>
        <taxon>Sar</taxon>
        <taxon>Stramenopiles</taxon>
        <taxon>Ochrophyta</taxon>
        <taxon>Bacillariophyta</taxon>
        <taxon>Coscinodiscophyceae</taxon>
        <taxon>Thalassiosirophycidae</taxon>
        <taxon>Stephanodiscales</taxon>
        <taxon>Stephanodiscaceae</taxon>
        <taxon>Discostella</taxon>
    </lineage>
</organism>
<dbReference type="SUPFAM" id="SSF52047">
    <property type="entry name" value="RNI-like"/>
    <property type="match status" value="1"/>
</dbReference>
<evidence type="ECO:0000256" key="1">
    <source>
        <dbReference type="SAM" id="MobiDB-lite"/>
    </source>
</evidence>
<comment type="caution">
    <text evidence="2">The sequence shown here is derived from an EMBL/GenBank/DDBJ whole genome shotgun (WGS) entry which is preliminary data.</text>
</comment>
<evidence type="ECO:0000313" key="3">
    <source>
        <dbReference type="Proteomes" id="UP001530293"/>
    </source>
</evidence>
<accession>A0ABD3M7E5</accession>
<feature type="compositionally biased region" description="Basic and acidic residues" evidence="1">
    <location>
        <begin position="34"/>
        <end position="54"/>
    </location>
</feature>
<dbReference type="InterPro" id="IPR032675">
    <property type="entry name" value="LRR_dom_sf"/>
</dbReference>
<gene>
    <name evidence="2" type="ORF">ACHAWU_002831</name>
</gene>
<name>A0ABD3M7E5_9STRA</name>
<sequence>MSYRRSTRNSRSDAAVPAPAPLPDNSNNGGLQAIRERSRVVAEREASRLARPDRPVATSTLRHASKAKSAVMSTPFGKMMGSPLGSKTNPGAGVHEEWCGPFSVARQMIAAREEARRLREEQQQAETDPSSSKESHPLDEATEIALERKRRAENPSMNWVSRRQQETESSGGRIGNNTYAKRRRRFNQQKAMGNGSSNYVPSLFQLCVNYLVENFEHIDSLGMVDHSIRRALCERLVAQGKMNGAAFDVLAEMGVETLELIDCAQVTEDQFCEALQALLPNGLRAIFLNHCGRCFGSKAVKSISNVEKENMDLFAISLGGAYLLKDQDIAKLIGATSRTLSSIDLAACPMIGTQFCQALGENYSSSAHGGHGVLMELLLQNIPLSKEALLSLGASSDALRNLKCLKLKEMEGVDDEVVSIVLESIGGGLLEGIDVSGNPQLTDDILSSIRRCNINGNLKALQLSGLRNLTAIGLEAFFTPIDDLPSPPMLRKLDLSQCSYDEVNDAVITLAAKAAAFKRTVTESTAEDDPNPENLVSGVSSLMGLVHVNIGGSSVTDKSMEMLAATCSLSLQELDISFAVKVSDKGLGYLVQKVGRQFKKLHIWGLAQITEEFLDGHDRVEDGGLDIVGAWMKKSGGRALR</sequence>
<feature type="region of interest" description="Disordered" evidence="1">
    <location>
        <begin position="114"/>
        <end position="181"/>
    </location>
</feature>
<dbReference type="Proteomes" id="UP001530293">
    <property type="component" value="Unassembled WGS sequence"/>
</dbReference>
<reference evidence="2 3" key="1">
    <citation type="submission" date="2024-10" db="EMBL/GenBank/DDBJ databases">
        <title>Updated reference genomes for cyclostephanoid diatoms.</title>
        <authorList>
            <person name="Roberts W.R."/>
            <person name="Alverson A.J."/>
        </authorList>
    </citation>
    <scope>NUCLEOTIDE SEQUENCE [LARGE SCALE GENOMIC DNA]</scope>
    <source>
        <strain evidence="2 3">AJA232-27</strain>
    </source>
</reference>
<dbReference type="PANTHER" id="PTHR13318">
    <property type="entry name" value="PARTNER OF PAIRED, ISOFORM B-RELATED"/>
    <property type="match status" value="1"/>
</dbReference>